<accession>A0AAN7YHB3</accession>
<evidence type="ECO:0000313" key="6">
    <source>
        <dbReference type="EMBL" id="KAK5108528.1"/>
    </source>
</evidence>
<evidence type="ECO:0000259" key="5">
    <source>
        <dbReference type="Pfam" id="PF14748"/>
    </source>
</evidence>
<dbReference type="InterPro" id="IPR000304">
    <property type="entry name" value="Pyrroline-COOH_reductase"/>
</dbReference>
<dbReference type="PANTHER" id="PTHR11645">
    <property type="entry name" value="PYRROLINE-5-CARBOXYLATE REDUCTASE"/>
    <property type="match status" value="1"/>
</dbReference>
<dbReference type="InterPro" id="IPR036291">
    <property type="entry name" value="NAD(P)-bd_dom_sf"/>
</dbReference>
<organism evidence="6 7">
    <name type="scientific">Meristemomyces frigidus</name>
    <dbReference type="NCBI Taxonomy" id="1508187"/>
    <lineage>
        <taxon>Eukaryota</taxon>
        <taxon>Fungi</taxon>
        <taxon>Dikarya</taxon>
        <taxon>Ascomycota</taxon>
        <taxon>Pezizomycotina</taxon>
        <taxon>Dothideomycetes</taxon>
        <taxon>Dothideomycetidae</taxon>
        <taxon>Mycosphaerellales</taxon>
        <taxon>Teratosphaeriaceae</taxon>
        <taxon>Meristemomyces</taxon>
    </lineage>
</organism>
<comment type="similarity">
    <text evidence="1">Belongs to the pyrroline-5-carboxylate reductase family.</text>
</comment>
<dbReference type="EMBL" id="JAVRRL010000084">
    <property type="protein sequence ID" value="KAK5108528.1"/>
    <property type="molecule type" value="Genomic_DNA"/>
</dbReference>
<gene>
    <name evidence="6" type="ORF">LTR62_008268</name>
</gene>
<dbReference type="PANTHER" id="PTHR11645:SF0">
    <property type="entry name" value="PYRROLINE-5-CARBOXYLATE REDUCTASE 3"/>
    <property type="match status" value="1"/>
</dbReference>
<feature type="domain" description="Pyrroline-5-carboxylate reductase catalytic N-terminal" evidence="4">
    <location>
        <begin position="31"/>
        <end position="130"/>
    </location>
</feature>
<feature type="domain" description="Pyrroline-5-carboxylate reductase dimerisation" evidence="5">
    <location>
        <begin position="199"/>
        <end position="301"/>
    </location>
</feature>
<dbReference type="AlphaFoldDB" id="A0AAN7YHB3"/>
<evidence type="ECO:0000259" key="4">
    <source>
        <dbReference type="Pfam" id="PF03807"/>
    </source>
</evidence>
<dbReference type="GO" id="GO:0055129">
    <property type="term" value="P:L-proline biosynthetic process"/>
    <property type="evidence" value="ECO:0007669"/>
    <property type="project" value="TreeGrafter"/>
</dbReference>
<comment type="caution">
    <text evidence="6">The sequence shown here is derived from an EMBL/GenBank/DDBJ whole genome shotgun (WGS) entry which is preliminary data.</text>
</comment>
<dbReference type="SUPFAM" id="SSF51735">
    <property type="entry name" value="NAD(P)-binding Rossmann-fold domains"/>
    <property type="match status" value="1"/>
</dbReference>
<dbReference type="Gene3D" id="1.10.3730.10">
    <property type="entry name" value="ProC C-terminal domain-like"/>
    <property type="match status" value="1"/>
</dbReference>
<dbReference type="Gene3D" id="3.40.50.720">
    <property type="entry name" value="NAD(P)-binding Rossmann-like Domain"/>
    <property type="match status" value="1"/>
</dbReference>
<keyword evidence="3" id="KW-0560">Oxidoreductase</keyword>
<dbReference type="InterPro" id="IPR029036">
    <property type="entry name" value="P5CR_dimer"/>
</dbReference>
<dbReference type="GO" id="GO:0004735">
    <property type="term" value="F:pyrroline-5-carboxylate reductase activity"/>
    <property type="evidence" value="ECO:0007669"/>
    <property type="project" value="InterPro"/>
</dbReference>
<evidence type="ECO:0000256" key="2">
    <source>
        <dbReference type="ARBA" id="ARBA00022857"/>
    </source>
</evidence>
<dbReference type="SUPFAM" id="SSF48179">
    <property type="entry name" value="6-phosphogluconate dehydrogenase C-terminal domain-like"/>
    <property type="match status" value="1"/>
</dbReference>
<dbReference type="Pfam" id="PF14748">
    <property type="entry name" value="P5CR_dimer"/>
    <property type="match status" value="1"/>
</dbReference>
<evidence type="ECO:0008006" key="8">
    <source>
        <dbReference type="Google" id="ProtNLM"/>
    </source>
</evidence>
<name>A0AAN7YHB3_9PEZI</name>
<evidence type="ECO:0000256" key="3">
    <source>
        <dbReference type="ARBA" id="ARBA00023002"/>
    </source>
</evidence>
<keyword evidence="2" id="KW-0521">NADP</keyword>
<reference evidence="6" key="1">
    <citation type="submission" date="2023-08" db="EMBL/GenBank/DDBJ databases">
        <title>Black Yeasts Isolated from many extreme environments.</title>
        <authorList>
            <person name="Coleine C."/>
            <person name="Stajich J.E."/>
            <person name="Selbmann L."/>
        </authorList>
    </citation>
    <scope>NUCLEOTIDE SEQUENCE</scope>
    <source>
        <strain evidence="6">CCFEE 5401</strain>
    </source>
</reference>
<sequence length="303" mass="31954">MSKQETKIAVFGAGQQCRRHLNLSATDMQKGFMGTAILQGLLSNKKSNDDTYQLAACVRSSQSADRLRRDLAARAARVDIAHGPEAAMHVAKHADIVLLGCAPNDLGVMLQLPGLAAALMGKIVISMLAGVSYEQLVAAFINVGVEQPRLVRILPTLGAKIGDSVTLVATSRNNNRESEHIRAVDELLSCIGTVQYVPETQMIEATAVGALTHALAIVAIDTLGDASAAEGLPRPTALLLVQRCLRSATGLLLSGMSPEEMKNAMAIPTGITINSVLQLEKGARPAIAEGARAAVAYTRKMAE</sequence>
<dbReference type="PIRSF" id="PIRSF000193">
    <property type="entry name" value="Pyrrol-5-carb_rd"/>
    <property type="match status" value="1"/>
</dbReference>
<protein>
    <recommendedName>
        <fullName evidence="8">Pyrroline-5-carboxylate reductase</fullName>
    </recommendedName>
</protein>
<dbReference type="InterPro" id="IPR028939">
    <property type="entry name" value="P5C_Rdtase_cat_N"/>
</dbReference>
<dbReference type="Pfam" id="PF03807">
    <property type="entry name" value="F420_oxidored"/>
    <property type="match status" value="1"/>
</dbReference>
<evidence type="ECO:0000313" key="7">
    <source>
        <dbReference type="Proteomes" id="UP001310890"/>
    </source>
</evidence>
<proteinExistence type="inferred from homology"/>
<dbReference type="InterPro" id="IPR008927">
    <property type="entry name" value="6-PGluconate_DH-like_C_sf"/>
</dbReference>
<evidence type="ECO:0000256" key="1">
    <source>
        <dbReference type="ARBA" id="ARBA00005525"/>
    </source>
</evidence>
<dbReference type="Proteomes" id="UP001310890">
    <property type="component" value="Unassembled WGS sequence"/>
</dbReference>